<dbReference type="PROSITE" id="PS50006">
    <property type="entry name" value="FHA_DOMAIN"/>
    <property type="match status" value="1"/>
</dbReference>
<feature type="domain" description="FHA" evidence="3">
    <location>
        <begin position="54"/>
        <end position="110"/>
    </location>
</feature>
<evidence type="ECO:0000256" key="1">
    <source>
        <dbReference type="SAM" id="MobiDB-lite"/>
    </source>
</evidence>
<protein>
    <submittedName>
        <fullName evidence="4">BA75_00517T0</fullName>
    </submittedName>
</protein>
<dbReference type="InterPro" id="IPR000253">
    <property type="entry name" value="FHA_dom"/>
</dbReference>
<keyword evidence="2" id="KW-1133">Transmembrane helix</keyword>
<dbReference type="GO" id="GO:0005737">
    <property type="term" value="C:cytoplasm"/>
    <property type="evidence" value="ECO:0007669"/>
    <property type="project" value="TreeGrafter"/>
</dbReference>
<evidence type="ECO:0000313" key="4">
    <source>
        <dbReference type="EMBL" id="ANZ73128.1"/>
    </source>
</evidence>
<dbReference type="AlphaFoldDB" id="A0A1B2J572"/>
<evidence type="ECO:0000256" key="2">
    <source>
        <dbReference type="SAM" id="Phobius"/>
    </source>
</evidence>
<dbReference type="PANTHER" id="PTHR15715">
    <property type="entry name" value="CENTROSOMAL PROTEIN OF 170 KDA"/>
    <property type="match status" value="1"/>
</dbReference>
<accession>A0A1B2J572</accession>
<feature type="region of interest" description="Disordered" evidence="1">
    <location>
        <begin position="303"/>
        <end position="327"/>
    </location>
</feature>
<dbReference type="InterPro" id="IPR008984">
    <property type="entry name" value="SMAD_FHA_dom_sf"/>
</dbReference>
<evidence type="ECO:0000259" key="3">
    <source>
        <dbReference type="PROSITE" id="PS50006"/>
    </source>
</evidence>
<dbReference type="Pfam" id="PF00498">
    <property type="entry name" value="FHA"/>
    <property type="match status" value="1"/>
</dbReference>
<dbReference type="PANTHER" id="PTHR15715:SF37">
    <property type="entry name" value="LD47843P"/>
    <property type="match status" value="1"/>
</dbReference>
<dbReference type="SMART" id="SM00240">
    <property type="entry name" value="FHA"/>
    <property type="match status" value="1"/>
</dbReference>
<keyword evidence="2" id="KW-0812">Transmembrane</keyword>
<feature type="region of interest" description="Disordered" evidence="1">
    <location>
        <begin position="1"/>
        <end position="20"/>
    </location>
</feature>
<feature type="transmembrane region" description="Helical" evidence="2">
    <location>
        <begin position="424"/>
        <end position="442"/>
    </location>
</feature>
<dbReference type="InterPro" id="IPR051176">
    <property type="entry name" value="Cent_Immune-Sig_Mod"/>
</dbReference>
<evidence type="ECO:0000313" key="5">
    <source>
        <dbReference type="Proteomes" id="UP000094565"/>
    </source>
</evidence>
<dbReference type="OrthoDB" id="687730at2759"/>
<keyword evidence="2" id="KW-0472">Membrane</keyword>
<name>A0A1B2J572_PICPA</name>
<gene>
    <name evidence="4" type="primary">VPS64</name>
    <name evidence="4" type="ORF">ATY40_BA7500517</name>
</gene>
<dbReference type="SUPFAM" id="SSF49879">
    <property type="entry name" value="SMAD/FHA domain"/>
    <property type="match status" value="1"/>
</dbReference>
<proteinExistence type="predicted"/>
<feature type="compositionally biased region" description="Acidic residues" evidence="1">
    <location>
        <begin position="310"/>
        <end position="323"/>
    </location>
</feature>
<keyword evidence="5" id="KW-1185">Reference proteome</keyword>
<dbReference type="Gene3D" id="2.60.200.20">
    <property type="match status" value="1"/>
</dbReference>
<dbReference type="EMBL" id="CP014584">
    <property type="protein sequence ID" value="ANZ73128.1"/>
    <property type="molecule type" value="Genomic_DNA"/>
</dbReference>
<dbReference type="Proteomes" id="UP000094565">
    <property type="component" value="Chromosome 1"/>
</dbReference>
<reference evidence="4 5" key="1">
    <citation type="submission" date="2016-02" db="EMBL/GenBank/DDBJ databases">
        <title>Comparative genomic and transcriptomic foundation for Pichia pastoris.</title>
        <authorList>
            <person name="Love K.R."/>
            <person name="Shah K.A."/>
            <person name="Whittaker C.A."/>
            <person name="Wu J."/>
            <person name="Bartlett M.C."/>
            <person name="Ma D."/>
            <person name="Leeson R.L."/>
            <person name="Priest M."/>
            <person name="Young S.K."/>
            <person name="Love J.C."/>
        </authorList>
    </citation>
    <scope>NUCLEOTIDE SEQUENCE [LARGE SCALE GENOMIC DNA]</scope>
    <source>
        <strain evidence="4 5">ATCC 28485</strain>
    </source>
</reference>
<organism evidence="4 5">
    <name type="scientific">Komagataella pastoris</name>
    <name type="common">Yeast</name>
    <name type="synonym">Pichia pastoris</name>
    <dbReference type="NCBI Taxonomy" id="4922"/>
    <lineage>
        <taxon>Eukaryota</taxon>
        <taxon>Fungi</taxon>
        <taxon>Dikarya</taxon>
        <taxon>Ascomycota</taxon>
        <taxon>Saccharomycotina</taxon>
        <taxon>Pichiomycetes</taxon>
        <taxon>Pichiales</taxon>
        <taxon>Pichiaceae</taxon>
        <taxon>Komagataella</taxon>
    </lineage>
</organism>
<sequence>MRKRSSSKSTSNYQPIRRDPPELTTKLHVVKLVPLNKSFELVKVLVVPDYPKELELGRQAGSRAGTSLTNAYFASRTLSRSHASLFVKEGKLYVRDLKSSNGTFINDVRLEHKKEYLLNVGDELTLGSTLESQPLHKKIQVKVEKFLTMNLQEYEDLVQGLVIDNDERKAELFNDTLDALLFSDTLDSEDKILDALIAGDPNLDSLEVEPTVPTSRISPSPNLKGLTRLEDVTRRLIISINNENIQHQKLLAMGQFLDEYLNHESTNHKVSSKETQQSGVSQEDHDRLFKEMEKLALENDLLKSQISSKDEEEDYDISSEEEMDDRRRLEKEIVESINSITNSKQNGKVATALTNLLEDVKGENDKDDIVVPAAREPNSELLVQDDLEDSRDSQHVTYKDCSIQTESFNTVTPKDTVKNGSRNLLSIPILIAMIMLLLAYDLRNKSSL</sequence>